<organism evidence="1">
    <name type="scientific">Arundo donax</name>
    <name type="common">Giant reed</name>
    <name type="synonym">Donax arundinaceus</name>
    <dbReference type="NCBI Taxonomy" id="35708"/>
    <lineage>
        <taxon>Eukaryota</taxon>
        <taxon>Viridiplantae</taxon>
        <taxon>Streptophyta</taxon>
        <taxon>Embryophyta</taxon>
        <taxon>Tracheophyta</taxon>
        <taxon>Spermatophyta</taxon>
        <taxon>Magnoliopsida</taxon>
        <taxon>Liliopsida</taxon>
        <taxon>Poales</taxon>
        <taxon>Poaceae</taxon>
        <taxon>PACMAD clade</taxon>
        <taxon>Arundinoideae</taxon>
        <taxon>Arundineae</taxon>
        <taxon>Arundo</taxon>
    </lineage>
</organism>
<reference evidence="1" key="1">
    <citation type="submission" date="2014-09" db="EMBL/GenBank/DDBJ databases">
        <authorList>
            <person name="Magalhaes I.L.F."/>
            <person name="Oliveira U."/>
            <person name="Santos F.R."/>
            <person name="Vidigal T.H.D.A."/>
            <person name="Brescovit A.D."/>
            <person name="Santos A.J."/>
        </authorList>
    </citation>
    <scope>NUCLEOTIDE SEQUENCE</scope>
    <source>
        <tissue evidence="1">Shoot tissue taken approximately 20 cm above the soil surface</tissue>
    </source>
</reference>
<reference evidence="1" key="2">
    <citation type="journal article" date="2015" name="Data Brief">
        <title>Shoot transcriptome of the giant reed, Arundo donax.</title>
        <authorList>
            <person name="Barrero R.A."/>
            <person name="Guerrero F.D."/>
            <person name="Moolhuijzen P."/>
            <person name="Goolsby J.A."/>
            <person name="Tidwell J."/>
            <person name="Bellgard S.E."/>
            <person name="Bellgard M.I."/>
        </authorList>
    </citation>
    <scope>NUCLEOTIDE SEQUENCE</scope>
    <source>
        <tissue evidence="1">Shoot tissue taken approximately 20 cm above the soil surface</tissue>
    </source>
</reference>
<sequence length="66" mass="7157">MIAPSRQAKVYKGHTLSLQTTMHDPQYTSTFIFTTRDGGDINPYGPLAHGGSSMLFCMHPLTSGQG</sequence>
<dbReference type="AlphaFoldDB" id="A0A0A9CKL5"/>
<dbReference type="EMBL" id="GBRH01225843">
    <property type="protein sequence ID" value="JAD72052.1"/>
    <property type="molecule type" value="Transcribed_RNA"/>
</dbReference>
<protein>
    <submittedName>
        <fullName evidence="1">Uncharacterized protein</fullName>
    </submittedName>
</protein>
<evidence type="ECO:0000313" key="1">
    <source>
        <dbReference type="EMBL" id="JAD72052.1"/>
    </source>
</evidence>
<accession>A0A0A9CKL5</accession>
<proteinExistence type="predicted"/>
<name>A0A0A9CKL5_ARUDO</name>